<evidence type="ECO:0000313" key="3">
    <source>
        <dbReference type="Proteomes" id="UP001447188"/>
    </source>
</evidence>
<protein>
    <submittedName>
        <fullName evidence="2">Uncharacterized protein</fullName>
    </submittedName>
</protein>
<accession>A0ABR3GF23</accession>
<name>A0ABR3GF23_9PEZI</name>
<dbReference type="EMBL" id="JBBBZM010000091">
    <property type="protein sequence ID" value="KAL0634552.1"/>
    <property type="molecule type" value="Genomic_DNA"/>
</dbReference>
<feature type="region of interest" description="Disordered" evidence="1">
    <location>
        <begin position="1"/>
        <end position="36"/>
    </location>
</feature>
<proteinExistence type="predicted"/>
<gene>
    <name evidence="2" type="ORF">Q9L58_006511</name>
</gene>
<keyword evidence="3" id="KW-1185">Reference proteome</keyword>
<evidence type="ECO:0000256" key="1">
    <source>
        <dbReference type="SAM" id="MobiDB-lite"/>
    </source>
</evidence>
<organism evidence="2 3">
    <name type="scientific">Discina gigas</name>
    <dbReference type="NCBI Taxonomy" id="1032678"/>
    <lineage>
        <taxon>Eukaryota</taxon>
        <taxon>Fungi</taxon>
        <taxon>Dikarya</taxon>
        <taxon>Ascomycota</taxon>
        <taxon>Pezizomycotina</taxon>
        <taxon>Pezizomycetes</taxon>
        <taxon>Pezizales</taxon>
        <taxon>Discinaceae</taxon>
        <taxon>Discina</taxon>
    </lineage>
</organism>
<dbReference type="Proteomes" id="UP001447188">
    <property type="component" value="Unassembled WGS sequence"/>
</dbReference>
<feature type="compositionally biased region" description="Low complexity" evidence="1">
    <location>
        <begin position="16"/>
        <end position="29"/>
    </location>
</feature>
<evidence type="ECO:0000313" key="2">
    <source>
        <dbReference type="EMBL" id="KAL0634552.1"/>
    </source>
</evidence>
<sequence length="235" mass="25493">MSDPANLRKHLPGKLENNTTENTTGGQENSVNNPNLPTADELAVYITLSMPTTQDRPPAPRSTPSARQLFPKSHMASNDGCVDDLEHMGHVLGEDLGFPVVVHISVIETHDCQENSSKPYNLTIRVDWPEEGIEGIPELVQRLENSLMSYSAAPGTVEIDESVQGTEFVIADLLLTIMIPGWVRNGCIGNSGTTCESCGETEGVVAHIILYAPMEGAHGGWKFVCLIHPNHGEDE</sequence>
<comment type="caution">
    <text evidence="2">The sequence shown here is derived from an EMBL/GenBank/DDBJ whole genome shotgun (WGS) entry which is preliminary data.</text>
</comment>
<reference evidence="2 3" key="1">
    <citation type="submission" date="2024-02" db="EMBL/GenBank/DDBJ databases">
        <title>Discinaceae phylogenomics.</title>
        <authorList>
            <person name="Dirks A.C."/>
            <person name="James T.Y."/>
        </authorList>
    </citation>
    <scope>NUCLEOTIDE SEQUENCE [LARGE SCALE GENOMIC DNA]</scope>
    <source>
        <strain evidence="2 3">ACD0624</strain>
    </source>
</reference>